<evidence type="ECO:0000256" key="4">
    <source>
        <dbReference type="ARBA" id="ARBA00022598"/>
    </source>
</evidence>
<dbReference type="GO" id="GO:0005886">
    <property type="term" value="C:plasma membrane"/>
    <property type="evidence" value="ECO:0007669"/>
    <property type="project" value="TreeGrafter"/>
</dbReference>
<dbReference type="GO" id="GO:0071766">
    <property type="term" value="P:Actinobacterium-type cell wall biogenesis"/>
    <property type="evidence" value="ECO:0007669"/>
    <property type="project" value="UniProtKB-ARBA"/>
</dbReference>
<dbReference type="GO" id="GO:0016874">
    <property type="term" value="F:ligase activity"/>
    <property type="evidence" value="ECO:0007669"/>
    <property type="project" value="UniProtKB-KW"/>
</dbReference>
<keyword evidence="9" id="KW-1185">Reference proteome</keyword>
<feature type="domain" description="Carrier" evidence="7">
    <location>
        <begin position="609"/>
        <end position="683"/>
    </location>
</feature>
<dbReference type="SUPFAM" id="SSF56801">
    <property type="entry name" value="Acetyl-CoA synthetase-like"/>
    <property type="match status" value="1"/>
</dbReference>
<dbReference type="CDD" id="cd06454">
    <property type="entry name" value="KBL_like"/>
    <property type="match status" value="1"/>
</dbReference>
<dbReference type="InterPro" id="IPR042099">
    <property type="entry name" value="ANL_N_sf"/>
</dbReference>
<dbReference type="PROSITE" id="PS00455">
    <property type="entry name" value="AMP_BINDING"/>
    <property type="match status" value="1"/>
</dbReference>
<gene>
    <name evidence="8" type="ORF">WJ96_01030</name>
</gene>
<dbReference type="InterPro" id="IPR020845">
    <property type="entry name" value="AMP-binding_CS"/>
</dbReference>
<reference evidence="8 9" key="1">
    <citation type="submission" date="2015-11" db="EMBL/GenBank/DDBJ databases">
        <title>Expanding the genomic diversity of Burkholderia species for the development of highly accurate diagnostics.</title>
        <authorList>
            <person name="Sahl J."/>
            <person name="Keim P."/>
            <person name="Wagner D."/>
        </authorList>
    </citation>
    <scope>NUCLEOTIDE SEQUENCE [LARGE SCALE GENOMIC DNA]</scope>
    <source>
        <strain evidence="8 9">MSMB1808WGS</strain>
    </source>
</reference>
<dbReference type="InterPro" id="IPR040097">
    <property type="entry name" value="FAAL/FAAC"/>
</dbReference>
<dbReference type="InterPro" id="IPR004839">
    <property type="entry name" value="Aminotransferase_I/II_large"/>
</dbReference>
<dbReference type="SMART" id="SM00823">
    <property type="entry name" value="PKS_PP"/>
    <property type="match status" value="1"/>
</dbReference>
<dbReference type="Pfam" id="PF00550">
    <property type="entry name" value="PP-binding"/>
    <property type="match status" value="1"/>
</dbReference>
<dbReference type="PANTHER" id="PTHR22754">
    <property type="entry name" value="DISCO-INTERACTING PROTEIN 2 DIP2 -RELATED"/>
    <property type="match status" value="1"/>
</dbReference>
<dbReference type="Proteomes" id="UP000056453">
    <property type="component" value="Unassembled WGS sequence"/>
</dbReference>
<protein>
    <recommendedName>
        <fullName evidence="7">Carrier domain-containing protein</fullName>
    </recommendedName>
</protein>
<keyword evidence="4" id="KW-0436">Ligase</keyword>
<dbReference type="InterPro" id="IPR020806">
    <property type="entry name" value="PKS_PP-bd"/>
</dbReference>
<dbReference type="InterPro" id="IPR015421">
    <property type="entry name" value="PyrdxlP-dep_Trfase_major"/>
</dbReference>
<accession>A0AAW3MM82</accession>
<name>A0AAW3MM82_9BURK</name>
<dbReference type="FunFam" id="3.40.50.12780:FF:000013">
    <property type="entry name" value="Long-chain-fatty-acid--AMP ligase FadD32"/>
    <property type="match status" value="1"/>
</dbReference>
<dbReference type="EMBL" id="LPBJ01000104">
    <property type="protein sequence ID" value="KVP87585.1"/>
    <property type="molecule type" value="Genomic_DNA"/>
</dbReference>
<dbReference type="GO" id="GO:0006633">
    <property type="term" value="P:fatty acid biosynthetic process"/>
    <property type="evidence" value="ECO:0007669"/>
    <property type="project" value="TreeGrafter"/>
</dbReference>
<dbReference type="Gene3D" id="3.30.300.30">
    <property type="match status" value="1"/>
</dbReference>
<evidence type="ECO:0000256" key="3">
    <source>
        <dbReference type="ARBA" id="ARBA00022553"/>
    </source>
</evidence>
<keyword evidence="5" id="KW-0276">Fatty acid metabolism</keyword>
<dbReference type="CDD" id="cd05931">
    <property type="entry name" value="FAAL"/>
    <property type="match status" value="1"/>
</dbReference>
<dbReference type="InterPro" id="IPR000873">
    <property type="entry name" value="AMP-dep_synth/lig_dom"/>
</dbReference>
<evidence type="ECO:0000313" key="8">
    <source>
        <dbReference type="EMBL" id="KVP87585.1"/>
    </source>
</evidence>
<evidence type="ECO:0000256" key="5">
    <source>
        <dbReference type="ARBA" id="ARBA00022832"/>
    </source>
</evidence>
<dbReference type="PROSITE" id="PS50075">
    <property type="entry name" value="CARRIER"/>
    <property type="match status" value="1"/>
</dbReference>
<dbReference type="Gene3D" id="3.40.50.12780">
    <property type="entry name" value="N-terminal domain of ligase-like"/>
    <property type="match status" value="1"/>
</dbReference>
<evidence type="ECO:0000256" key="2">
    <source>
        <dbReference type="ARBA" id="ARBA00022450"/>
    </source>
</evidence>
<evidence type="ECO:0000313" key="9">
    <source>
        <dbReference type="Proteomes" id="UP000056453"/>
    </source>
</evidence>
<keyword evidence="3" id="KW-0597">Phosphoprotein</keyword>
<dbReference type="GO" id="GO:0031177">
    <property type="term" value="F:phosphopantetheine binding"/>
    <property type="evidence" value="ECO:0007669"/>
    <property type="project" value="InterPro"/>
</dbReference>
<comment type="caution">
    <text evidence="8">The sequence shown here is derived from an EMBL/GenBank/DDBJ whole genome shotgun (WGS) entry which is preliminary data.</text>
</comment>
<dbReference type="AlphaFoldDB" id="A0AAW3MM82"/>
<evidence type="ECO:0000259" key="7">
    <source>
        <dbReference type="PROSITE" id="PS50075"/>
    </source>
</evidence>
<dbReference type="SUPFAM" id="SSF53383">
    <property type="entry name" value="PLP-dependent transferases"/>
    <property type="match status" value="1"/>
</dbReference>
<proteinExistence type="inferred from homology"/>
<dbReference type="SUPFAM" id="SSF47336">
    <property type="entry name" value="ACP-like"/>
    <property type="match status" value="1"/>
</dbReference>
<dbReference type="InterPro" id="IPR009081">
    <property type="entry name" value="PP-bd_ACP"/>
</dbReference>
<dbReference type="GO" id="GO:0070566">
    <property type="term" value="F:adenylyltransferase activity"/>
    <property type="evidence" value="ECO:0007669"/>
    <property type="project" value="TreeGrafter"/>
</dbReference>
<dbReference type="Pfam" id="PF00155">
    <property type="entry name" value="Aminotran_1_2"/>
    <property type="match status" value="1"/>
</dbReference>
<evidence type="ECO:0000256" key="1">
    <source>
        <dbReference type="ARBA" id="ARBA00006432"/>
    </source>
</evidence>
<dbReference type="Gene3D" id="3.90.1150.10">
    <property type="entry name" value="Aspartate Aminotransferase, domain 1"/>
    <property type="match status" value="1"/>
</dbReference>
<dbReference type="InterPro" id="IPR036736">
    <property type="entry name" value="ACP-like_sf"/>
</dbReference>
<dbReference type="Pfam" id="PF00501">
    <property type="entry name" value="AMP-binding"/>
    <property type="match status" value="1"/>
</dbReference>
<dbReference type="InterPro" id="IPR015422">
    <property type="entry name" value="PyrdxlP-dep_Trfase_small"/>
</dbReference>
<comment type="similarity">
    <text evidence="1">Belongs to the ATP-dependent AMP-binding enzyme family.</text>
</comment>
<organism evidence="8 9">
    <name type="scientific">Burkholderia ubonensis</name>
    <dbReference type="NCBI Taxonomy" id="101571"/>
    <lineage>
        <taxon>Bacteria</taxon>
        <taxon>Pseudomonadati</taxon>
        <taxon>Pseudomonadota</taxon>
        <taxon>Betaproteobacteria</taxon>
        <taxon>Burkholderiales</taxon>
        <taxon>Burkholderiaceae</taxon>
        <taxon>Burkholderia</taxon>
        <taxon>Burkholderia cepacia complex</taxon>
    </lineage>
</organism>
<dbReference type="Gene3D" id="1.10.1200.10">
    <property type="entry name" value="ACP-like"/>
    <property type="match status" value="1"/>
</dbReference>
<dbReference type="Pfam" id="PF23024">
    <property type="entry name" value="AMP-dom_DIP2-like"/>
    <property type="match status" value="1"/>
</dbReference>
<dbReference type="GO" id="GO:0030170">
    <property type="term" value="F:pyridoxal phosphate binding"/>
    <property type="evidence" value="ECO:0007669"/>
    <property type="project" value="InterPro"/>
</dbReference>
<dbReference type="PANTHER" id="PTHR22754:SF32">
    <property type="entry name" value="DISCO-INTERACTING PROTEIN 2"/>
    <property type="match status" value="1"/>
</dbReference>
<dbReference type="InterPro" id="IPR045851">
    <property type="entry name" value="AMP-bd_C_sf"/>
</dbReference>
<dbReference type="InterPro" id="IPR015424">
    <property type="entry name" value="PyrdxlP-dep_Trfase"/>
</dbReference>
<sequence length="1134" mass="123477">MPNMNLMDEKIQRTGLQSTIIDCLEFHRVQSPHRPLFSFVNDNEETTVSFAGLASRVDSIAAHLAAIANRGSRVLLVFQPGLEFIASFFACLRAGMIAVPTYPPGKNARSFAPIAGMMADCRPAVILTAECMRSTLASHLDRAGANADPKVVSSDAIPTTLQPEFEPGMLDADDIALIQYTSGSTGTPKGVVITHANLMHNSGSIRDRFGHDQSSQGVIWLPPFHDMGLIGGIVQPVFVGFHTMLMPPMSFVQKPLRWLQAISDCRATTSGGPNFAYDLCVRKIQDADLDRLDLSSWEVAFNGAEPVSADVIDRFADRFARCGFRKEAFYACYGMAETTLIVTGGIKGRGPSSTVVDARELASHRVAPAEPGDASQRLVACGVPTDDHAIEIVHPETLARLPRNEVGEIWVSGPSVARGYWAQPERTAETFASTIAQTTSPKWLRTGDLGFVGDDGQIFIAGRRKDLIIIRGRNYHPQDIETTVGDAHSALRPGAGAAFSVSILDEERLVVVHEVKREYLRADLSDVVDAIRRSVTQRHELQVCAVALVKPAGLPVTTSGKIRRHACRAAFVDRTLPCVSEWALDLTSVQRDAAPRPIPKPDTNDGAADAILVWLKEAIASAVHVASDDVDVNALFADHGLDSLQIATLTGELSDWLECPVRAEVFSEPATITSVSRYLGAMRHCSSALALLSEDERREMLDLLSNGRVPRDLFDGADIPSACSRFEESAAYVEFAQRQQVLFKDQEKLPFFTVHEGLNNDRTVIGGRDYINFSCNNFLSLSGHPVVTERSIDAIRQYGTSVSASRLVSGERPLHLELEQAIADWIGVESALVFVGAATANVSTVGHLLGPKDLILYDELSHNSLLQGIKLSHADSQPFRHNDFDDLDRILSNRRRQYERVLVFIEGLYSMDGDIPDLPRFIEIKKKHKTWLMVDECLSIGVIGETGRGIGEFHAVDRDDVDIWMGGLSKAFASCGGYIAGRKSLIGYLKFTTPGFIYTTGISPANAAAALAALRLLKDDPSPIRQLRERVDQFLELTARAGLNTGNCHGGPIVPVIIGNQIECIRLYQILFANGINVQPIIFPAVAANAARLRFSFNATHTGEQVRQTVRVLVDALGALRAAGGETIANGDVA</sequence>
<dbReference type="InterPro" id="IPR025110">
    <property type="entry name" value="AMP-bd_C"/>
</dbReference>
<keyword evidence="2" id="KW-0596">Phosphopantetheine</keyword>
<dbReference type="Gene3D" id="3.40.640.10">
    <property type="entry name" value="Type I PLP-dependent aspartate aminotransferase-like (Major domain)"/>
    <property type="match status" value="1"/>
</dbReference>
<keyword evidence="6" id="KW-0443">Lipid metabolism</keyword>
<evidence type="ECO:0000256" key="6">
    <source>
        <dbReference type="ARBA" id="ARBA00023098"/>
    </source>
</evidence>